<dbReference type="PROSITE" id="PS51257">
    <property type="entry name" value="PROKAR_LIPOPROTEIN"/>
    <property type="match status" value="1"/>
</dbReference>
<reference evidence="4 5" key="1">
    <citation type="submission" date="2016-10" db="EMBL/GenBank/DDBJ databases">
        <authorList>
            <person name="de Groot N.N."/>
        </authorList>
    </citation>
    <scope>NUCLEOTIDE SEQUENCE [LARGE SCALE GENOMIC DNA]</scope>
    <source>
        <strain evidence="2 5">NLAE-zl-C500</strain>
        <strain evidence="3 4">NLAE-zl-C57</strain>
    </source>
</reference>
<dbReference type="EMBL" id="FNDO01000003">
    <property type="protein sequence ID" value="SDH22834.1"/>
    <property type="molecule type" value="Genomic_DNA"/>
</dbReference>
<dbReference type="Proteomes" id="UP000181870">
    <property type="component" value="Unassembled WGS sequence"/>
</dbReference>
<accession>A0A1G8APQ0</accession>
<dbReference type="Pfam" id="PF13004">
    <property type="entry name" value="BACON"/>
    <property type="match status" value="1"/>
</dbReference>
<dbReference type="AlphaFoldDB" id="A0A1G8APQ0"/>
<gene>
    <name evidence="2" type="ORF">SAMN05192581_1002115</name>
    <name evidence="3" type="ORF">SAMN05192582_100317</name>
</gene>
<dbReference type="CDD" id="cd14948">
    <property type="entry name" value="BACON"/>
    <property type="match status" value="1"/>
</dbReference>
<dbReference type="Proteomes" id="UP000183670">
    <property type="component" value="Unassembled WGS sequence"/>
</dbReference>
<evidence type="ECO:0000313" key="2">
    <source>
        <dbReference type="EMBL" id="SDB75491.1"/>
    </source>
</evidence>
<dbReference type="RefSeq" id="WP_074556580.1">
    <property type="nucleotide sequence ID" value="NZ_FMYE01000002.1"/>
</dbReference>
<sequence length="349" mass="37889">MKKVINIFLFILCFTVISCHDDDAVIPALSIIKADTNLKATGGEASVQIQAIGEVKATTDVEWCKVTEVTTEIVRLSVLENKGYPGRSAQIIITNGEHAKQVTLIQEGAIFIYDKYEQVQSTDNKAAVLPIKLSSSFPIQVVIPEKNKNWLSFTPSADGGNFIVSENNTGRARGSDVTVTAGERTLTYQIMQYDAENFVGDWKGAYVNQGKQYSLPEVSISVPDENGVYTISGLYKNSTYDYKIQATYQNNMFYVTAGQFVGSNVSTGLPLSVYFCIVDDMGLPLFTADNSIGLIPVLLSDGSFVLAFADNGGVPGGVATKISFAGFLGEPSLNSFQGNIRILSNCFFF</sequence>
<dbReference type="InterPro" id="IPR024361">
    <property type="entry name" value="BACON"/>
</dbReference>
<evidence type="ECO:0000313" key="3">
    <source>
        <dbReference type="EMBL" id="SDH22834.1"/>
    </source>
</evidence>
<name>A0A1G8APQ0_BACOV</name>
<dbReference type="EMBL" id="FMYE01000002">
    <property type="protein sequence ID" value="SDB75491.1"/>
    <property type="molecule type" value="Genomic_DNA"/>
</dbReference>
<organism evidence="3 4">
    <name type="scientific">Bacteroides ovatus</name>
    <dbReference type="NCBI Taxonomy" id="28116"/>
    <lineage>
        <taxon>Bacteria</taxon>
        <taxon>Pseudomonadati</taxon>
        <taxon>Bacteroidota</taxon>
        <taxon>Bacteroidia</taxon>
        <taxon>Bacteroidales</taxon>
        <taxon>Bacteroidaceae</taxon>
        <taxon>Bacteroides</taxon>
    </lineage>
</organism>
<dbReference type="Gene3D" id="2.60.40.10">
    <property type="entry name" value="Immunoglobulins"/>
    <property type="match status" value="1"/>
</dbReference>
<proteinExistence type="predicted"/>
<evidence type="ECO:0000259" key="1">
    <source>
        <dbReference type="Pfam" id="PF13004"/>
    </source>
</evidence>
<protein>
    <submittedName>
        <fullName evidence="3">Putative binding domain-containing protein, N-terminal</fullName>
    </submittedName>
</protein>
<evidence type="ECO:0000313" key="5">
    <source>
        <dbReference type="Proteomes" id="UP000183670"/>
    </source>
</evidence>
<dbReference type="InterPro" id="IPR013783">
    <property type="entry name" value="Ig-like_fold"/>
</dbReference>
<feature type="domain" description="BACON" evidence="1">
    <location>
        <begin position="56"/>
        <end position="107"/>
    </location>
</feature>
<evidence type="ECO:0000313" key="4">
    <source>
        <dbReference type="Proteomes" id="UP000181870"/>
    </source>
</evidence>